<dbReference type="Proteomes" id="UP000046393">
    <property type="component" value="Unplaced"/>
</dbReference>
<reference evidence="2" key="1">
    <citation type="submission" date="2017-02" db="UniProtKB">
        <authorList>
            <consortium name="WormBaseParasite"/>
        </authorList>
    </citation>
    <scope>IDENTIFICATION</scope>
</reference>
<dbReference type="WBParaSite" id="SMUV_0001119801-mRNA-1">
    <property type="protein sequence ID" value="SMUV_0001119801-mRNA-1"/>
    <property type="gene ID" value="SMUV_0001119801"/>
</dbReference>
<protein>
    <submittedName>
        <fullName evidence="2">Uncharacterized protein</fullName>
    </submittedName>
</protein>
<evidence type="ECO:0000313" key="1">
    <source>
        <dbReference type="Proteomes" id="UP000046393"/>
    </source>
</evidence>
<organism evidence="1 2">
    <name type="scientific">Syphacia muris</name>
    <dbReference type="NCBI Taxonomy" id="451379"/>
    <lineage>
        <taxon>Eukaryota</taxon>
        <taxon>Metazoa</taxon>
        <taxon>Ecdysozoa</taxon>
        <taxon>Nematoda</taxon>
        <taxon>Chromadorea</taxon>
        <taxon>Rhabditida</taxon>
        <taxon>Spirurina</taxon>
        <taxon>Oxyuridomorpha</taxon>
        <taxon>Oxyuroidea</taxon>
        <taxon>Oxyuridae</taxon>
        <taxon>Syphacia</taxon>
    </lineage>
</organism>
<dbReference type="AlphaFoldDB" id="A0A0N5B1M9"/>
<evidence type="ECO:0000313" key="2">
    <source>
        <dbReference type="WBParaSite" id="SMUV_0001119801-mRNA-1"/>
    </source>
</evidence>
<accession>A0A0N5B1M9</accession>
<proteinExistence type="predicted"/>
<sequence>MICTKVRRSITFTSSSVSFSRGRIIQLMELDDQYRVKVRICKIVLTRTITRCGMFSYASVVAGGHVQYVLEVGESMCREIHLTHIYRYSSNIVFHDIVPGQTQIRTATLSGSVDNECRCSGSHYRDAHKSWSNVVVT</sequence>
<dbReference type="STRING" id="451379.A0A0N5B1M9"/>
<keyword evidence="1" id="KW-1185">Reference proteome</keyword>
<dbReference type="Pfam" id="PF24664">
    <property type="entry name" value="Monjiviricetes_fusion"/>
    <property type="match status" value="1"/>
</dbReference>
<name>A0A0N5B1M9_9BILA</name>